<dbReference type="Proteomes" id="UP001321749">
    <property type="component" value="Unassembled WGS sequence"/>
</dbReference>
<reference evidence="1" key="1">
    <citation type="journal article" date="2023" name="Mol. Phylogenet. Evol.">
        <title>Genome-scale phylogeny and comparative genomics of the fungal order Sordariales.</title>
        <authorList>
            <person name="Hensen N."/>
            <person name="Bonometti L."/>
            <person name="Westerberg I."/>
            <person name="Brannstrom I.O."/>
            <person name="Guillou S."/>
            <person name="Cros-Aarteil S."/>
            <person name="Calhoun S."/>
            <person name="Haridas S."/>
            <person name="Kuo A."/>
            <person name="Mondo S."/>
            <person name="Pangilinan J."/>
            <person name="Riley R."/>
            <person name="LaButti K."/>
            <person name="Andreopoulos B."/>
            <person name="Lipzen A."/>
            <person name="Chen C."/>
            <person name="Yan M."/>
            <person name="Daum C."/>
            <person name="Ng V."/>
            <person name="Clum A."/>
            <person name="Steindorff A."/>
            <person name="Ohm R.A."/>
            <person name="Martin F."/>
            <person name="Silar P."/>
            <person name="Natvig D.O."/>
            <person name="Lalanne C."/>
            <person name="Gautier V."/>
            <person name="Ament-Velasquez S.L."/>
            <person name="Kruys A."/>
            <person name="Hutchinson M.I."/>
            <person name="Powell A.J."/>
            <person name="Barry K."/>
            <person name="Miller A.N."/>
            <person name="Grigoriev I.V."/>
            <person name="Debuchy R."/>
            <person name="Gladieux P."/>
            <person name="Hiltunen Thoren M."/>
            <person name="Johannesson H."/>
        </authorList>
    </citation>
    <scope>NUCLEOTIDE SEQUENCE</scope>
    <source>
        <strain evidence="1">PSN324</strain>
    </source>
</reference>
<evidence type="ECO:0000313" key="1">
    <source>
        <dbReference type="EMBL" id="KAK4459939.1"/>
    </source>
</evidence>
<protein>
    <submittedName>
        <fullName evidence="1">Uncharacterized protein</fullName>
    </submittedName>
</protein>
<comment type="caution">
    <text evidence="1">The sequence shown here is derived from an EMBL/GenBank/DDBJ whole genome shotgun (WGS) entry which is preliminary data.</text>
</comment>
<reference evidence="1" key="2">
    <citation type="submission" date="2023-06" db="EMBL/GenBank/DDBJ databases">
        <authorList>
            <consortium name="Lawrence Berkeley National Laboratory"/>
            <person name="Mondo S.J."/>
            <person name="Hensen N."/>
            <person name="Bonometti L."/>
            <person name="Westerberg I."/>
            <person name="Brannstrom I.O."/>
            <person name="Guillou S."/>
            <person name="Cros-Aarteil S."/>
            <person name="Calhoun S."/>
            <person name="Haridas S."/>
            <person name="Kuo A."/>
            <person name="Pangilinan J."/>
            <person name="Riley R."/>
            <person name="Labutti K."/>
            <person name="Andreopoulos B."/>
            <person name="Lipzen A."/>
            <person name="Chen C."/>
            <person name="Yanf M."/>
            <person name="Daum C."/>
            <person name="Ng V."/>
            <person name="Clum A."/>
            <person name="Steindorff A."/>
            <person name="Ohm R."/>
            <person name="Martin F."/>
            <person name="Silar P."/>
            <person name="Natvig D."/>
            <person name="Lalanne C."/>
            <person name="Gautier V."/>
            <person name="Ament-Velasquez S.L."/>
            <person name="Kruys A."/>
            <person name="Hutchinson M.I."/>
            <person name="Powell A.J."/>
            <person name="Barry K."/>
            <person name="Miller A.N."/>
            <person name="Grigoriev I.V."/>
            <person name="Debuchy R."/>
            <person name="Gladieux P."/>
            <person name="Thoren M.H."/>
            <person name="Johannesson H."/>
        </authorList>
    </citation>
    <scope>NUCLEOTIDE SEQUENCE</scope>
    <source>
        <strain evidence="1">PSN324</strain>
    </source>
</reference>
<gene>
    <name evidence="1" type="ORF">QBC42DRAFT_348406</name>
</gene>
<dbReference type="AlphaFoldDB" id="A0AAV9HIW2"/>
<proteinExistence type="predicted"/>
<dbReference type="EMBL" id="MU865023">
    <property type="protein sequence ID" value="KAK4459939.1"/>
    <property type="molecule type" value="Genomic_DNA"/>
</dbReference>
<evidence type="ECO:0000313" key="2">
    <source>
        <dbReference type="Proteomes" id="UP001321749"/>
    </source>
</evidence>
<sequence>MDGDGAFCFPATCRDSYFSSMDPLSRQRLSPFFKRSIRAAGVCRSGLWSLLKIRVVGGAGAAVGKRNSERRSVDPASSVLYGEDGLQIVDAKRVERPPPGGDVPFFIERAQALGEGLQGHGAQMAGVDGVLARSKSSRWWERGWLWQIFNLQPRVSVSLYGAQFGVTKMNYWNTLPRSSRVPPTEGFWSNCKLLDYRVRTLAVPRRGADLMLVRHAWGPEIGS</sequence>
<keyword evidence="2" id="KW-1185">Reference proteome</keyword>
<accession>A0AAV9HIW2</accession>
<organism evidence="1 2">
    <name type="scientific">Cladorrhinum samala</name>
    <dbReference type="NCBI Taxonomy" id="585594"/>
    <lineage>
        <taxon>Eukaryota</taxon>
        <taxon>Fungi</taxon>
        <taxon>Dikarya</taxon>
        <taxon>Ascomycota</taxon>
        <taxon>Pezizomycotina</taxon>
        <taxon>Sordariomycetes</taxon>
        <taxon>Sordariomycetidae</taxon>
        <taxon>Sordariales</taxon>
        <taxon>Podosporaceae</taxon>
        <taxon>Cladorrhinum</taxon>
    </lineage>
</organism>
<name>A0AAV9HIW2_9PEZI</name>